<dbReference type="InterPro" id="IPR007094">
    <property type="entry name" value="RNA-dir_pol_PSvirus"/>
</dbReference>
<feature type="domain" description="RdRp catalytic" evidence="5">
    <location>
        <begin position="235"/>
        <end position="353"/>
    </location>
</feature>
<name>A0A977KR84_9VIRU</name>
<evidence type="ECO:0000256" key="1">
    <source>
        <dbReference type="ARBA" id="ARBA00022484"/>
    </source>
</evidence>
<dbReference type="InterPro" id="IPR001205">
    <property type="entry name" value="RNA-dir_pol_C"/>
</dbReference>
<dbReference type="Pfam" id="PF00680">
    <property type="entry name" value="RdRP_1"/>
    <property type="match status" value="1"/>
</dbReference>
<dbReference type="InterPro" id="IPR043502">
    <property type="entry name" value="DNA/RNA_pol_sf"/>
</dbReference>
<evidence type="ECO:0000313" key="6">
    <source>
        <dbReference type="EMBL" id="UXE05524.1"/>
    </source>
</evidence>
<protein>
    <submittedName>
        <fullName evidence="6">RNA-dependent polymerase</fullName>
    </submittedName>
</protein>
<dbReference type="GO" id="GO:0039694">
    <property type="term" value="P:viral RNA genome replication"/>
    <property type="evidence" value="ECO:0007669"/>
    <property type="project" value="InterPro"/>
</dbReference>
<reference evidence="6" key="1">
    <citation type="journal article" date="2022" name="bioRxiv">
        <title>Diverse RNA viruses associated with diatom, eustigmatophyte, dinoflagellate and rhodophyte microalgae cultures.</title>
        <authorList>
            <person name="Charon J."/>
            <person name="Kahlke T."/>
            <person name="Larsson M.E."/>
            <person name="Abbriano R."/>
            <person name="Commault A."/>
            <person name="Burke J."/>
            <person name="Ralph P."/>
            <person name="Holmes E.C."/>
        </authorList>
    </citation>
    <scope>NUCLEOTIDE SEQUENCE</scope>
    <source>
        <strain evidence="6">Prolima1</strain>
    </source>
</reference>
<evidence type="ECO:0000259" key="5">
    <source>
        <dbReference type="PROSITE" id="PS50507"/>
    </source>
</evidence>
<evidence type="ECO:0000256" key="2">
    <source>
        <dbReference type="ARBA" id="ARBA00022679"/>
    </source>
</evidence>
<keyword evidence="3" id="KW-0548">Nucleotidyltransferase</keyword>
<evidence type="ECO:0000256" key="4">
    <source>
        <dbReference type="ARBA" id="ARBA00022953"/>
    </source>
</evidence>
<accession>A0A977KR84</accession>
<dbReference type="SUPFAM" id="SSF56672">
    <property type="entry name" value="DNA/RNA polymerases"/>
    <property type="match status" value="1"/>
</dbReference>
<keyword evidence="2" id="KW-0808">Transferase</keyword>
<dbReference type="GO" id="GO:0006351">
    <property type="term" value="P:DNA-templated transcription"/>
    <property type="evidence" value="ECO:0007669"/>
    <property type="project" value="InterPro"/>
</dbReference>
<dbReference type="EMBL" id="OP191689">
    <property type="protein sequence ID" value="UXE05524.1"/>
    <property type="molecule type" value="Genomic_RNA"/>
</dbReference>
<keyword evidence="1" id="KW-0696">RNA-directed RNA polymerase</keyword>
<proteinExistence type="predicted"/>
<sequence length="470" mass="53016">MFTSEATAMARVNDGGRHGHGAPPFIEETSVLVDSQCYEIMASIDPRCSDLVEGWSRSITDIESRVNLFTEIGEFEESPPPPLFTAATQKVRDTLREKIGTVQMMSFDHELSDVPIQKDSHPGLYYTKKTKGECISEGMQQANGLANRIFATERLDRDFVFKECPPDILFARTQLSQLPQIKDRAVHGRPLHVILLEGLLFWPWIQAVLRADTPISAGLQPMELYKLLHTLTGALRFHSIDYRSFDKSTASWEVENAMNLLLSLTTFPSMRERLIGDFLTTNLIHSRLVTPYKRILELKGFIPSGSYGTFLVGSLINWIRLATLQIETQATLQYKVLGDDSAIADVDAALSLAQVIESLQRNYPHAKLHENKCFTGDKIYQIEYLGHCLRSDSLFRPYEKTLRLLCLPERHPAEHQTAAKFLAAYVDSGCNHIEFLIASRIAAERFGQSPRSVELAAQDLSLHGRSMRFV</sequence>
<organism evidence="6">
    <name type="scientific">Diktys durna-like virus 1</name>
    <dbReference type="NCBI Taxonomy" id="2980092"/>
    <lineage>
        <taxon>Viruses</taxon>
        <taxon>Riboviria</taxon>
        <taxon>Orthornavirae</taxon>
        <taxon>Pisuviricota</taxon>
        <taxon>Duplopiviricetes</taxon>
        <taxon>Durnavirales</taxon>
    </lineage>
</organism>
<dbReference type="PROSITE" id="PS50507">
    <property type="entry name" value="RDRP_SSRNA_POS"/>
    <property type="match status" value="1"/>
</dbReference>
<dbReference type="GO" id="GO:0003723">
    <property type="term" value="F:RNA binding"/>
    <property type="evidence" value="ECO:0007669"/>
    <property type="project" value="InterPro"/>
</dbReference>
<keyword evidence="4" id="KW-0693">Viral RNA replication</keyword>
<dbReference type="GO" id="GO:0003968">
    <property type="term" value="F:RNA-directed RNA polymerase activity"/>
    <property type="evidence" value="ECO:0007669"/>
    <property type="project" value="UniProtKB-KW"/>
</dbReference>
<evidence type="ECO:0000256" key="3">
    <source>
        <dbReference type="ARBA" id="ARBA00022695"/>
    </source>
</evidence>